<dbReference type="InterPro" id="IPR009057">
    <property type="entry name" value="Homeodomain-like_sf"/>
</dbReference>
<dbReference type="EMBL" id="BQFK01000004">
    <property type="protein sequence ID" value="GJJ43310.1"/>
    <property type="molecule type" value="Genomic_DNA"/>
</dbReference>
<dbReference type="SUPFAM" id="SSF46689">
    <property type="entry name" value="Homeodomain-like"/>
    <property type="match status" value="1"/>
</dbReference>
<accession>A0ABD0BGI4</accession>
<dbReference type="Proteomes" id="UP001205910">
    <property type="component" value="Unassembled WGS sequence"/>
</dbReference>
<gene>
    <name evidence="1" type="ORF">CULCOIPH005_14990</name>
</gene>
<dbReference type="RefSeq" id="WP_014836876.1">
    <property type="nucleotide sequence ID" value="NZ_AP019662.1"/>
</dbReference>
<proteinExistence type="predicted"/>
<reference evidence="1 2" key="1">
    <citation type="submission" date="2021-11" db="EMBL/GenBank/DDBJ databases">
        <title>Whole genome sequences of diphtheriae toxin producing Corynebacterium ulcerans isolates from cats in Osaka, Japan.</title>
        <authorList>
            <person name="Umeda K."/>
            <person name="Hirai Y."/>
        </authorList>
    </citation>
    <scope>NUCLEOTIDE SEQUENCE [LARGE SCALE GENOMIC DNA]</scope>
    <source>
        <strain evidence="1 2">12109B-1</strain>
    </source>
</reference>
<dbReference type="AlphaFoldDB" id="A0ABD0BGI4"/>
<evidence type="ECO:0008006" key="3">
    <source>
        <dbReference type="Google" id="ProtNLM"/>
    </source>
</evidence>
<name>A0ABD0BGI4_CORUL</name>
<dbReference type="SUPFAM" id="SSF48498">
    <property type="entry name" value="Tetracyclin repressor-like, C-terminal domain"/>
    <property type="match status" value="1"/>
</dbReference>
<dbReference type="InterPro" id="IPR036271">
    <property type="entry name" value="Tet_transcr_reg_TetR-rel_C_sf"/>
</dbReference>
<dbReference type="Gene3D" id="1.10.357.10">
    <property type="entry name" value="Tetracycline Repressor, domain 2"/>
    <property type="match status" value="1"/>
</dbReference>
<sequence>MTPPGLKTGPKPRFNEQDAINAALSIGLETFTLAQVAKKLGVGTSSLYRVISSRDDLVADCLKYIAKESLLEDSDCMWDQLFLKQVDLLWELFERYLGLDHTLITMPTATRYFQEFFEKFTGQLRRAGFPGDKKRMEFAIDFIFDTVVSTHYQIVAVRRHYKEIEAEEERAFFLPEPSWIERGWMDKKIHFILDGLGKGLDLTNS</sequence>
<protein>
    <recommendedName>
        <fullName evidence="3">TetR family transcriptional regulator</fullName>
    </recommendedName>
</protein>
<comment type="caution">
    <text evidence="1">The sequence shown here is derived from an EMBL/GenBank/DDBJ whole genome shotgun (WGS) entry which is preliminary data.</text>
</comment>
<evidence type="ECO:0000313" key="2">
    <source>
        <dbReference type="Proteomes" id="UP001205910"/>
    </source>
</evidence>
<organism evidence="1 2">
    <name type="scientific">Corynebacterium ulcerans</name>
    <dbReference type="NCBI Taxonomy" id="65058"/>
    <lineage>
        <taxon>Bacteria</taxon>
        <taxon>Bacillati</taxon>
        <taxon>Actinomycetota</taxon>
        <taxon>Actinomycetes</taxon>
        <taxon>Mycobacteriales</taxon>
        <taxon>Corynebacteriaceae</taxon>
        <taxon>Corynebacterium</taxon>
    </lineage>
</organism>
<evidence type="ECO:0000313" key="1">
    <source>
        <dbReference type="EMBL" id="GJJ43310.1"/>
    </source>
</evidence>